<evidence type="ECO:0000313" key="2">
    <source>
        <dbReference type="EMBL" id="MFC7095774.1"/>
    </source>
</evidence>
<proteinExistence type="predicted"/>
<comment type="caution">
    <text evidence="2">The sequence shown here is derived from an EMBL/GenBank/DDBJ whole genome shotgun (WGS) entry which is preliminary data.</text>
</comment>
<dbReference type="InterPro" id="IPR029062">
    <property type="entry name" value="Class_I_gatase-like"/>
</dbReference>
<gene>
    <name evidence="2" type="ORF">ACFQKD_00520</name>
</gene>
<name>A0ABD5WQC7_9EURY</name>
<dbReference type="GeneID" id="79271987"/>
<dbReference type="Proteomes" id="UP001596388">
    <property type="component" value="Unassembled WGS sequence"/>
</dbReference>
<dbReference type="PANTHER" id="PTHR42695:SF5">
    <property type="entry name" value="GLUTAMINE AMIDOTRANSFERASE YLR126C-RELATED"/>
    <property type="match status" value="1"/>
</dbReference>
<keyword evidence="3" id="KW-1185">Reference proteome</keyword>
<evidence type="ECO:0000259" key="1">
    <source>
        <dbReference type="Pfam" id="PF00117"/>
    </source>
</evidence>
<dbReference type="PANTHER" id="PTHR42695">
    <property type="entry name" value="GLUTAMINE AMIDOTRANSFERASE YLR126C-RELATED"/>
    <property type="match status" value="1"/>
</dbReference>
<dbReference type="PROSITE" id="PS51273">
    <property type="entry name" value="GATASE_TYPE_1"/>
    <property type="match status" value="1"/>
</dbReference>
<sequence>MILVLDNAVDGGYMAGEIVHFLPDARAYNYPNEDGDPSLDGVDGVVIGGSEVGVYDEPDQPWITEQKRFVRRLVEEGVPTLGICFGHQILNAALGGEVVDSGVTRLHLHDAEFDDDPLFEGVEPTVPVLHSDVVTELGEGMEVIARADYYEYFATRHRESPVWSVQYHPEFTPRIVDEYDGWEERDRSFEDSTATRTLANFATLVESIGSDAGD</sequence>
<dbReference type="SUPFAM" id="SSF52317">
    <property type="entry name" value="Class I glutamine amidotransferase-like"/>
    <property type="match status" value="1"/>
</dbReference>
<dbReference type="Gene3D" id="3.40.50.880">
    <property type="match status" value="1"/>
</dbReference>
<reference evidence="2 3" key="1">
    <citation type="journal article" date="2019" name="Int. J. Syst. Evol. Microbiol.">
        <title>The Global Catalogue of Microorganisms (GCM) 10K type strain sequencing project: providing services to taxonomists for standard genome sequencing and annotation.</title>
        <authorList>
            <consortium name="The Broad Institute Genomics Platform"/>
            <consortium name="The Broad Institute Genome Sequencing Center for Infectious Disease"/>
            <person name="Wu L."/>
            <person name="Ma J."/>
        </authorList>
    </citation>
    <scope>NUCLEOTIDE SEQUENCE [LARGE SCALE GENOMIC DNA]</scope>
    <source>
        <strain evidence="2 3">DT55</strain>
    </source>
</reference>
<evidence type="ECO:0000313" key="3">
    <source>
        <dbReference type="Proteomes" id="UP001596388"/>
    </source>
</evidence>
<dbReference type="InterPro" id="IPR044992">
    <property type="entry name" value="ChyE-like"/>
</dbReference>
<dbReference type="AlphaFoldDB" id="A0ABD5WQC7"/>
<dbReference type="CDD" id="cd01741">
    <property type="entry name" value="GATase1_1"/>
    <property type="match status" value="1"/>
</dbReference>
<feature type="domain" description="Glutamine amidotransferase" evidence="1">
    <location>
        <begin position="39"/>
        <end position="174"/>
    </location>
</feature>
<accession>A0ABD5WQC7</accession>
<protein>
    <submittedName>
        <fullName evidence="2">Type 1 glutamine amidotransferase</fullName>
    </submittedName>
</protein>
<organism evidence="2 3">
    <name type="scientific">Halobaculum marinum</name>
    <dbReference type="NCBI Taxonomy" id="3031996"/>
    <lineage>
        <taxon>Archaea</taxon>
        <taxon>Methanobacteriati</taxon>
        <taxon>Methanobacteriota</taxon>
        <taxon>Stenosarchaea group</taxon>
        <taxon>Halobacteria</taxon>
        <taxon>Halobacteriales</taxon>
        <taxon>Haloferacaceae</taxon>
        <taxon>Halobaculum</taxon>
    </lineage>
</organism>
<dbReference type="RefSeq" id="WP_276239752.1">
    <property type="nucleotide sequence ID" value="NZ_CP119991.1"/>
</dbReference>
<dbReference type="EMBL" id="JBHTAG010000001">
    <property type="protein sequence ID" value="MFC7095774.1"/>
    <property type="molecule type" value="Genomic_DNA"/>
</dbReference>
<dbReference type="Pfam" id="PF00117">
    <property type="entry name" value="GATase"/>
    <property type="match status" value="1"/>
</dbReference>
<keyword evidence="2" id="KW-0315">Glutamine amidotransferase</keyword>
<dbReference type="InterPro" id="IPR017926">
    <property type="entry name" value="GATASE"/>
</dbReference>